<evidence type="ECO:0000313" key="3">
    <source>
        <dbReference type="Proteomes" id="UP000636891"/>
    </source>
</evidence>
<gene>
    <name evidence="2" type="ORF">H8S08_09630</name>
</gene>
<proteinExistence type="predicted"/>
<evidence type="ECO:0000259" key="1">
    <source>
        <dbReference type="Pfam" id="PF18990"/>
    </source>
</evidence>
<dbReference type="Proteomes" id="UP000636891">
    <property type="component" value="Unassembled WGS sequence"/>
</dbReference>
<organism evidence="2 3">
    <name type="scientific">Alistipes hominis</name>
    <dbReference type="NCBI Taxonomy" id="2763015"/>
    <lineage>
        <taxon>Bacteria</taxon>
        <taxon>Pseudomonadati</taxon>
        <taxon>Bacteroidota</taxon>
        <taxon>Bacteroidia</taxon>
        <taxon>Bacteroidales</taxon>
        <taxon>Rikenellaceae</taxon>
        <taxon>Alistipes</taxon>
    </lineage>
</organism>
<dbReference type="EMBL" id="JACOOK010000005">
    <property type="protein sequence ID" value="MBC5617271.1"/>
    <property type="molecule type" value="Genomic_DNA"/>
</dbReference>
<comment type="caution">
    <text evidence="2">The sequence shown here is derived from an EMBL/GenBank/DDBJ whole genome shotgun (WGS) entry which is preliminary data.</text>
</comment>
<name>A0ABR7CNM1_9BACT</name>
<dbReference type="InterPro" id="IPR043781">
    <property type="entry name" value="DUF5723"/>
</dbReference>
<sequence length="382" mass="42334">MDPSVPAESFLRRLKTNNQLNADIATEIVSAGWFSGHGFWTIGIGVKGTVSGNVPKSLFEFMKYGSGPEGTTYDIKKLHVYADFYVDVSVGYSHPLNGRWTIGGKYKFLVGAGNADVYFNNLHAVMNGDAWRITSEGYMSASVQGLRPKFSTDKNDREYIDGFDYHSPGAAGYGSAIDFGATFKVLDNFTVSGAVIDFGFITWSKRSTVNGAAKGDFDFDGFDLPIGDDQPDNSMSDQMDDLTGNLQNLFHFSETPSRSRTTLLRSTINVGAEYSVAQNRVGFGLLSSTRIYKPKIYTELTASVNYRPIDWFAATVSYSFVHSAFKTFGFALNFSPSWINFFVGSDYMFTKVNPQFIPIKASAANLYFGLSVPLRKERQCRR</sequence>
<protein>
    <recommendedName>
        <fullName evidence="1">DUF5723 domain-containing protein</fullName>
    </recommendedName>
</protein>
<feature type="domain" description="DUF5723" evidence="1">
    <location>
        <begin position="7"/>
        <end position="346"/>
    </location>
</feature>
<dbReference type="Pfam" id="PF18990">
    <property type="entry name" value="DUF5723"/>
    <property type="match status" value="1"/>
</dbReference>
<reference evidence="2 3" key="1">
    <citation type="submission" date="2020-08" db="EMBL/GenBank/DDBJ databases">
        <title>Genome public.</title>
        <authorList>
            <person name="Liu C."/>
            <person name="Sun Q."/>
        </authorList>
    </citation>
    <scope>NUCLEOTIDE SEQUENCE [LARGE SCALE GENOMIC DNA]</scope>
    <source>
        <strain evidence="2 3">New-7</strain>
    </source>
</reference>
<evidence type="ECO:0000313" key="2">
    <source>
        <dbReference type="EMBL" id="MBC5617271.1"/>
    </source>
</evidence>
<keyword evidence="3" id="KW-1185">Reference proteome</keyword>
<accession>A0ABR7CNM1</accession>